<dbReference type="InterPro" id="IPR007213">
    <property type="entry name" value="Ppm1/Ppm2/Tcmp"/>
</dbReference>
<dbReference type="SUPFAM" id="SSF53335">
    <property type="entry name" value="S-adenosyl-L-methionine-dependent methyltransferases"/>
    <property type="match status" value="1"/>
</dbReference>
<accession>A0A1T4W4Q8</accession>
<dbReference type="OrthoDB" id="9800233at2"/>
<dbReference type="AlphaFoldDB" id="A0A1T4W4Q8"/>
<evidence type="ECO:0000313" key="4">
    <source>
        <dbReference type="Proteomes" id="UP000189733"/>
    </source>
</evidence>
<dbReference type="Gene3D" id="3.40.50.150">
    <property type="entry name" value="Vaccinia Virus protein VP39"/>
    <property type="match status" value="1"/>
</dbReference>
<protein>
    <submittedName>
        <fullName evidence="3">O-Methyltransferase involved in polyketide biosynthesis</fullName>
    </submittedName>
</protein>
<evidence type="ECO:0000256" key="1">
    <source>
        <dbReference type="ARBA" id="ARBA00022603"/>
    </source>
</evidence>
<reference evidence="3 4" key="1">
    <citation type="submission" date="2017-02" db="EMBL/GenBank/DDBJ databases">
        <authorList>
            <person name="Peterson S.W."/>
        </authorList>
    </citation>
    <scope>NUCLEOTIDE SEQUENCE [LARGE SCALE GENOMIC DNA]</scope>
    <source>
        <strain evidence="3 4">DSM 18034</strain>
    </source>
</reference>
<name>A0A1T4W4Q8_9BACT</name>
<evidence type="ECO:0000256" key="2">
    <source>
        <dbReference type="ARBA" id="ARBA00022679"/>
    </source>
</evidence>
<dbReference type="EMBL" id="FUYA01000004">
    <property type="protein sequence ID" value="SKA72015.1"/>
    <property type="molecule type" value="Genomic_DNA"/>
</dbReference>
<dbReference type="STRING" id="1121442.SAMN02745702_01597"/>
<dbReference type="InterPro" id="IPR016874">
    <property type="entry name" value="TcmP-like"/>
</dbReference>
<evidence type="ECO:0000313" key="3">
    <source>
        <dbReference type="EMBL" id="SKA72015.1"/>
    </source>
</evidence>
<dbReference type="GO" id="GO:0032259">
    <property type="term" value="P:methylation"/>
    <property type="evidence" value="ECO:0007669"/>
    <property type="project" value="UniProtKB-KW"/>
</dbReference>
<dbReference type="Proteomes" id="UP000189733">
    <property type="component" value="Unassembled WGS sequence"/>
</dbReference>
<keyword evidence="4" id="KW-1185">Reference proteome</keyword>
<keyword evidence="2 3" id="KW-0808">Transferase</keyword>
<organism evidence="3 4">
    <name type="scientific">Desulfobaculum bizertense DSM 18034</name>
    <dbReference type="NCBI Taxonomy" id="1121442"/>
    <lineage>
        <taxon>Bacteria</taxon>
        <taxon>Pseudomonadati</taxon>
        <taxon>Thermodesulfobacteriota</taxon>
        <taxon>Desulfovibrionia</taxon>
        <taxon>Desulfovibrionales</taxon>
        <taxon>Desulfovibrionaceae</taxon>
        <taxon>Desulfobaculum</taxon>
    </lineage>
</organism>
<proteinExistence type="predicted"/>
<dbReference type="GO" id="GO:0008168">
    <property type="term" value="F:methyltransferase activity"/>
    <property type="evidence" value="ECO:0007669"/>
    <property type="project" value="UniProtKB-KW"/>
</dbReference>
<dbReference type="PIRSF" id="PIRSF028177">
    <property type="entry name" value="Polyketide_synth_Omtfrase_TcmP"/>
    <property type="match status" value="1"/>
</dbReference>
<keyword evidence="1 3" id="KW-0489">Methyltransferase</keyword>
<dbReference type="InterPro" id="IPR029063">
    <property type="entry name" value="SAM-dependent_MTases_sf"/>
</dbReference>
<dbReference type="PANTHER" id="PTHR43619">
    <property type="entry name" value="S-ADENOSYL-L-METHIONINE-DEPENDENT METHYLTRANSFERASE YKTD-RELATED"/>
    <property type="match status" value="1"/>
</dbReference>
<gene>
    <name evidence="3" type="ORF">SAMN02745702_01597</name>
</gene>
<dbReference type="PANTHER" id="PTHR43619:SF2">
    <property type="entry name" value="S-ADENOSYL-L-METHIONINE-DEPENDENT METHYLTRANSFERASES SUPERFAMILY PROTEIN"/>
    <property type="match status" value="1"/>
</dbReference>
<sequence length="268" mass="31383">MSSSLQGIPETLLIPLWARAVESKKAQPIVVDSTAADMLTHINFDFSVFEKVWLSQLGVAVRTMLLDNAVRSFVRDNPDCVVVNFGAGLDTRFHRIGNEAIRHWYDLDVQSSIDLRRQLIPETERNTYITCSVFDPAWEEQVQHKDAPLLFIAEGLLMYFSEHEVRSLFMQLTEKFPHSDILFEMLAPFMVGRAKHHDSVNKLSTQSEFTWGMAHSKDIEKWSKKLQYVEEWNYYDYYKARWKWWGILARFPLWKAQLSNRIVHVKVL</sequence>
<dbReference type="RefSeq" id="WP_078684869.1">
    <property type="nucleotide sequence ID" value="NZ_FUYA01000004.1"/>
</dbReference>
<dbReference type="Pfam" id="PF04072">
    <property type="entry name" value="LCM"/>
    <property type="match status" value="1"/>
</dbReference>